<dbReference type="Proteomes" id="UP001446871">
    <property type="component" value="Unassembled WGS sequence"/>
</dbReference>
<proteinExistence type="predicted"/>
<evidence type="ECO:0008006" key="3">
    <source>
        <dbReference type="Google" id="ProtNLM"/>
    </source>
</evidence>
<evidence type="ECO:0000313" key="1">
    <source>
        <dbReference type="EMBL" id="KAK8060867.1"/>
    </source>
</evidence>
<reference evidence="1 2" key="1">
    <citation type="submission" date="2023-01" db="EMBL/GenBank/DDBJ databases">
        <title>Analysis of 21 Apiospora genomes using comparative genomics revels a genus with tremendous synthesis potential of carbohydrate active enzymes and secondary metabolites.</title>
        <authorList>
            <person name="Sorensen T."/>
        </authorList>
    </citation>
    <scope>NUCLEOTIDE SEQUENCE [LARGE SCALE GENOMIC DNA]</scope>
    <source>
        <strain evidence="1 2">CBS 83171</strain>
    </source>
</reference>
<sequence>RTVKIPETAAQFWDFPKTQGWEVKRDFSLKALPKSNCNLAVFLQAWLFFGLCLTVVQRDSNPILSFGKLVIDSNLSTKGLNEALKEWYEWELQQRGANEDHNGLRFRMIQVSYILEYARHVIRMLLGVPLAVEDNHVLVLMCLGEALCQMKAKITQECSINMAGWHAADDQEGWGPPRFVLQKMEEENWCPRAMRLFRGRFLANATLLVSAYYACDEPENATSRHTGRNCTPNECFYTSEDELGSYCTKHITAGCTCAAFGPDPNKVLKILNKKSSVVPLLKFRNKEDEKDKVNFEVLKINSKSLEKLQFVAISHVWSHGWGNEAANELKCCQLKFIQRRIEQATGSQHTPFWMDTLTVPVNKSNIALKARMKAIRQIHSVFKASKQTIVIDNGLMSMKEGNQVETAMKILSSGWTRRLWTLQEAHLSRSLQFAFRDTLCGLPEFERQFDTVEDPAGINMKMRVKSQLFKNITRRVAVGSGPVDINLKRRLKSQLFKIIKKSAAVGNGDLSISQAATVVANTWHAARWRRLVQVFWERLHEKYEGAIPSGIIFLPGDKVNIQGYSWAPKTCLSAHEVTYPDPMSFWNPPTELFDDDGLLVHYPGFILHTTCPETRDGILGIAAMPDESSQLSFPVDKTLNEWYAFTKAEEHSYTTFENLQRSTSKLAIIAARLPEELPRESALLVEIKESRPPKADCGPDAKEYCVKVVRRLYIWRRVKTSAEVENRKNSLKTGNSRSQGTKDFLIAEKLEPRQRWWVDGYVTPNPPPEVLKKQESQQVKTSSWKGVEASILSRFLGQSEPVRPAETQTE</sequence>
<dbReference type="PANTHER" id="PTHR39596">
    <property type="match status" value="1"/>
</dbReference>
<gene>
    <name evidence="1" type="ORF">PG996_010797</name>
</gene>
<feature type="non-terminal residue" evidence="1">
    <location>
        <position position="1"/>
    </location>
</feature>
<dbReference type="EMBL" id="JAQQWM010000006">
    <property type="protein sequence ID" value="KAK8060867.1"/>
    <property type="molecule type" value="Genomic_DNA"/>
</dbReference>
<comment type="caution">
    <text evidence="1">The sequence shown here is derived from an EMBL/GenBank/DDBJ whole genome shotgun (WGS) entry which is preliminary data.</text>
</comment>
<name>A0ABR1UPM5_9PEZI</name>
<dbReference type="PANTHER" id="PTHR39596:SF2">
    <property type="entry name" value="HET DOMAIN PROTEIN (AFU_ORTHOLOGUE AFUA_1G17550)-RELATED"/>
    <property type="match status" value="1"/>
</dbReference>
<protein>
    <recommendedName>
        <fullName evidence="3">Heterokaryon incompatibility domain-containing protein</fullName>
    </recommendedName>
</protein>
<evidence type="ECO:0000313" key="2">
    <source>
        <dbReference type="Proteomes" id="UP001446871"/>
    </source>
</evidence>
<accession>A0ABR1UPM5</accession>
<keyword evidence="2" id="KW-1185">Reference proteome</keyword>
<organism evidence="1 2">
    <name type="scientific">Apiospora saccharicola</name>
    <dbReference type="NCBI Taxonomy" id="335842"/>
    <lineage>
        <taxon>Eukaryota</taxon>
        <taxon>Fungi</taxon>
        <taxon>Dikarya</taxon>
        <taxon>Ascomycota</taxon>
        <taxon>Pezizomycotina</taxon>
        <taxon>Sordariomycetes</taxon>
        <taxon>Xylariomycetidae</taxon>
        <taxon>Amphisphaeriales</taxon>
        <taxon>Apiosporaceae</taxon>
        <taxon>Apiospora</taxon>
    </lineage>
</organism>